<feature type="coiled-coil region" evidence="1">
    <location>
        <begin position="1242"/>
        <end position="1360"/>
    </location>
</feature>
<feature type="coiled-coil region" evidence="1">
    <location>
        <begin position="871"/>
        <end position="937"/>
    </location>
</feature>
<evidence type="ECO:0000313" key="4">
    <source>
        <dbReference type="RefSeq" id="XP_014487309.1"/>
    </source>
</evidence>
<feature type="compositionally biased region" description="Basic and acidic residues" evidence="2">
    <location>
        <begin position="1621"/>
        <end position="1631"/>
    </location>
</feature>
<dbReference type="RefSeq" id="XP_014487309.1">
    <property type="nucleotide sequence ID" value="XM_014631823.1"/>
</dbReference>
<keyword evidence="3" id="KW-1185">Reference proteome</keyword>
<accession>A0A6P3YBG7</accession>
<feature type="coiled-coil region" evidence="1">
    <location>
        <begin position="804"/>
        <end position="838"/>
    </location>
</feature>
<dbReference type="KEGG" id="dqu:106751050"/>
<feature type="coiled-coil region" evidence="1">
    <location>
        <begin position="495"/>
        <end position="571"/>
    </location>
</feature>
<dbReference type="OrthoDB" id="2436455at2759"/>
<feature type="compositionally biased region" description="Polar residues" evidence="2">
    <location>
        <begin position="1560"/>
        <end position="1577"/>
    </location>
</feature>
<gene>
    <name evidence="4" type="primary">LOC106751050</name>
</gene>
<feature type="coiled-coil region" evidence="1">
    <location>
        <begin position="161"/>
        <end position="244"/>
    </location>
</feature>
<sequence length="1670" mass="194769">MFHTPMCNKLKHETQIRIKTFLENILPLGSDITKDTMKEVIMELVEDASSTPSSRQTPPLKDFVKSPIMRSAHSSYKIMTERTRELRDLRCNLDIERFKNAELQDDLKIYQEKIQNLKMKLEINTTQLKALRDERMKPNTPQPSHKRENISSCEDYYKKYIDDLEIQLSKQQDEMDNLEMERDTLSKTLASVQRQSTQYKDNLVTYERSLESLSRKMEMKDRDLIELRMHNEELRVHLRELNKNSITEQSFEIEDSVISSLPTACVSLNNSEALSSVIEIQLQEAKEESAVLQAQVDSLKGKLDVLTKNHKDVIQLNQDLQQKVQILDKVQIKLNDVQKELHTSNMDIKNLQVEKVSIIAHNEELKSLLLSREKELSETVQSNTALNTKLDNLKTGMEHLNELLGNEKTDSSDLSSILDLVKSQVTEHLTHIHKITDERDLYRSSIDTCTNNLKAILYYVGNQFIEVVTDNLDNMTLNELILYFNVMLSNYNSVCASYKCDVEKLKETIDEINANLHNQQLTVATLNEQNQQTLVELANIEKDGKQKDLLLNEQKETIHKYSQEIEVLKEIANEKCILEEDVRRLTEDLANRQLLLKSTMTYFGRLQDITKDFKLIKQEIQQRFVEYQENVKVTCERIHNNYQTLHHKLCQMKQETEELQSNFNRTKEVLADTQAINFTLQENLLQYQKQISALEEIEKFLCNDLNESKQNLQELQETNRTLEEQYTVLKIETNNNLKSLELENAKMSLELKESVVKYNVLQQDMNHTMTQIELKDAQINELLSSISSLNAEKDHLICLHEEMFAAKDKEMELKEKALQMLQNKVEKSMNEASESEKKMKEIIINLQEVRSSQDAVLTTQETALKEKCLYIEELQEQFDKFKGALKEELENEKLLHRELQVKFLALEDQIHDRNMTVEELQKKLEEINGELKVSNDHCRYMDASQVSIVKLCQELEHPTKDLNSTIIQICSDFDILDQNLYDTSQYECANNDKRTEDVLNIIKMTLQELHLSQKVISHLSFTLNETLEEQKILRENSKKDKKEVCGLRNKIRELEIITQKRNDYLNNVIRSKETLKDFVRKAFTSRNDIDTVLSSSVQKWSEILAKFQNILHNENPACDQFKQLQAKRASLENALSKYRIEHLENIKCISDILWEKFLWTEKRLQDTYLCSVHEKECLDALTNVEEEKFSDEKIAVDAELEKNKALCNNILKSEEEIQSFIALATSYEKGLESGEVKTQDTDKKLQSQISQLNKERKDLKGKIDSMRSRNVKLEKNMDDLRAELKKLKSETESTADLGEVQSLKDELERTKEQIQQLHEEKDKSDKTAKQELEDQLKEVHTTYEQKLEDMKQRMKKVYNEQMTKLNSDQEKIVREKLQSQMESMCQKQREEINKYKTHVGELSSQLWSVGEKLLIEQQQKQEALQHLKEVQVKLKEIETGQQMSTISRRTKLERQEVMPENAQQTTHKVTVITKETFERRQSVRSLQAMGNAFKAEDEEEIFDNVYLADMKRGPDLLSTDVDRLSILQMRNAQCKPHLKSSYPAEMQFLPSSLTEEEIKSGSTTEDIFNDSLSQSLLPEQKTKKKDRSQTSYKKPGPPTPSKNGGRLSLQGNELKSPNSRILRERNVDRRTTTTPHSLRHLFTLKRQDENVSSTPKGRKLSSIFRKPRMQ</sequence>
<feature type="region of interest" description="Disordered" evidence="2">
    <location>
        <begin position="1553"/>
        <end position="1670"/>
    </location>
</feature>
<protein>
    <submittedName>
        <fullName evidence="4">GRIP and coiled-coil domain-containing protein 2-like</fullName>
    </submittedName>
</protein>
<feature type="coiled-coil region" evidence="1">
    <location>
        <begin position="268"/>
        <end position="354"/>
    </location>
</feature>
<proteinExistence type="predicted"/>
<dbReference type="CTD" id="44839"/>
<reference evidence="4" key="1">
    <citation type="submission" date="2025-08" db="UniProtKB">
        <authorList>
            <consortium name="RefSeq"/>
        </authorList>
    </citation>
    <scope>IDENTIFICATION</scope>
</reference>
<dbReference type="GeneID" id="106751050"/>
<feature type="compositionally biased region" description="Polar residues" evidence="2">
    <location>
        <begin position="1609"/>
        <end position="1619"/>
    </location>
</feature>
<dbReference type="Proteomes" id="UP000515204">
    <property type="component" value="Unplaced"/>
</dbReference>
<evidence type="ECO:0000313" key="3">
    <source>
        <dbReference type="Proteomes" id="UP000515204"/>
    </source>
</evidence>
<dbReference type="Gene3D" id="1.10.287.1490">
    <property type="match status" value="1"/>
</dbReference>
<feature type="coiled-coil region" evidence="1">
    <location>
        <begin position="677"/>
        <end position="750"/>
    </location>
</feature>
<name>A0A6P3YBG7_DINQU</name>
<keyword evidence="1" id="KW-0175">Coiled coil</keyword>
<evidence type="ECO:0000256" key="1">
    <source>
        <dbReference type="SAM" id="Coils"/>
    </source>
</evidence>
<organism evidence="3 4">
    <name type="scientific">Dinoponera quadriceps</name>
    <name type="common">South American ant</name>
    <dbReference type="NCBI Taxonomy" id="609295"/>
    <lineage>
        <taxon>Eukaryota</taxon>
        <taxon>Metazoa</taxon>
        <taxon>Ecdysozoa</taxon>
        <taxon>Arthropoda</taxon>
        <taxon>Hexapoda</taxon>
        <taxon>Insecta</taxon>
        <taxon>Pterygota</taxon>
        <taxon>Neoptera</taxon>
        <taxon>Endopterygota</taxon>
        <taxon>Hymenoptera</taxon>
        <taxon>Apocrita</taxon>
        <taxon>Aculeata</taxon>
        <taxon>Formicoidea</taxon>
        <taxon>Formicidae</taxon>
        <taxon>Ponerinae</taxon>
        <taxon>Ponerini</taxon>
        <taxon>Dinoponera</taxon>
    </lineage>
</organism>
<evidence type="ECO:0000256" key="2">
    <source>
        <dbReference type="SAM" id="MobiDB-lite"/>
    </source>
</evidence>
<feature type="coiled-coil region" evidence="1">
    <location>
        <begin position="100"/>
        <end position="134"/>
    </location>
</feature>